<evidence type="ECO:0000313" key="1">
    <source>
        <dbReference type="EMBL" id="GBP23183.1"/>
    </source>
</evidence>
<dbReference type="OrthoDB" id="7483749at2759"/>
<keyword evidence="2" id="KW-1185">Reference proteome</keyword>
<gene>
    <name evidence="1" type="ORF">EVAR_82347_1</name>
</gene>
<comment type="caution">
    <text evidence="1">The sequence shown here is derived from an EMBL/GenBank/DDBJ whole genome shotgun (WGS) entry which is preliminary data.</text>
</comment>
<dbReference type="Proteomes" id="UP000299102">
    <property type="component" value="Unassembled WGS sequence"/>
</dbReference>
<dbReference type="EMBL" id="BGZK01000148">
    <property type="protein sequence ID" value="GBP23183.1"/>
    <property type="molecule type" value="Genomic_DNA"/>
</dbReference>
<accession>A0A4C1U9R5</accession>
<evidence type="ECO:0000313" key="2">
    <source>
        <dbReference type="Proteomes" id="UP000299102"/>
    </source>
</evidence>
<name>A0A4C1U9R5_EUMVA</name>
<sequence length="194" mass="21537">MNIYAGVQEDAGGPAERRLRAPTLINVCRRCGWESLKSVTLGNVTMSHRTREARRMPCVSLPLNYDRSAARARELVHSLQMYCKLFWPGRRCSALSCIVNARSCTSMDVERFFYSFESIDVNFNPVLGFDSDPSQTFDSDPVPTLVFDPSPVLNFDLGPAFDSDPGPVLDSNFYPAFNSDSAMNYSSHSNEAGG</sequence>
<dbReference type="AlphaFoldDB" id="A0A4C1U9R5"/>
<proteinExistence type="predicted"/>
<protein>
    <submittedName>
        <fullName evidence="1">Uncharacterized protein</fullName>
    </submittedName>
</protein>
<organism evidence="1 2">
    <name type="scientific">Eumeta variegata</name>
    <name type="common">Bagworm moth</name>
    <name type="synonym">Eumeta japonica</name>
    <dbReference type="NCBI Taxonomy" id="151549"/>
    <lineage>
        <taxon>Eukaryota</taxon>
        <taxon>Metazoa</taxon>
        <taxon>Ecdysozoa</taxon>
        <taxon>Arthropoda</taxon>
        <taxon>Hexapoda</taxon>
        <taxon>Insecta</taxon>
        <taxon>Pterygota</taxon>
        <taxon>Neoptera</taxon>
        <taxon>Endopterygota</taxon>
        <taxon>Lepidoptera</taxon>
        <taxon>Glossata</taxon>
        <taxon>Ditrysia</taxon>
        <taxon>Tineoidea</taxon>
        <taxon>Psychidae</taxon>
        <taxon>Oiketicinae</taxon>
        <taxon>Eumeta</taxon>
    </lineage>
</organism>
<reference evidence="1 2" key="1">
    <citation type="journal article" date="2019" name="Commun. Biol.">
        <title>The bagworm genome reveals a unique fibroin gene that provides high tensile strength.</title>
        <authorList>
            <person name="Kono N."/>
            <person name="Nakamura H."/>
            <person name="Ohtoshi R."/>
            <person name="Tomita M."/>
            <person name="Numata K."/>
            <person name="Arakawa K."/>
        </authorList>
    </citation>
    <scope>NUCLEOTIDE SEQUENCE [LARGE SCALE GENOMIC DNA]</scope>
</reference>